<feature type="region of interest" description="Disordered" evidence="6">
    <location>
        <begin position="103"/>
        <end position="213"/>
    </location>
</feature>
<gene>
    <name evidence="8" type="ORF">EMCG_07992</name>
</gene>
<dbReference type="EMBL" id="LCZI01000500">
    <property type="protein sequence ID" value="KKZ66282.1"/>
    <property type="molecule type" value="Genomic_DNA"/>
</dbReference>
<dbReference type="GO" id="GO:0045944">
    <property type="term" value="P:positive regulation of transcription by RNA polymerase II"/>
    <property type="evidence" value="ECO:0007669"/>
    <property type="project" value="TreeGrafter"/>
</dbReference>
<dbReference type="PROSITE" id="PS50048">
    <property type="entry name" value="ZN2_CY6_FUNGAL_2"/>
    <property type="match status" value="1"/>
</dbReference>
<organism evidence="8 9">
    <name type="scientific">[Emmonsia] crescens</name>
    <dbReference type="NCBI Taxonomy" id="73230"/>
    <lineage>
        <taxon>Eukaryota</taxon>
        <taxon>Fungi</taxon>
        <taxon>Dikarya</taxon>
        <taxon>Ascomycota</taxon>
        <taxon>Pezizomycotina</taxon>
        <taxon>Eurotiomycetes</taxon>
        <taxon>Eurotiomycetidae</taxon>
        <taxon>Onygenales</taxon>
        <taxon>Ajellomycetaceae</taxon>
        <taxon>Emergomyces</taxon>
    </lineage>
</organism>
<feature type="region of interest" description="Disordered" evidence="6">
    <location>
        <begin position="690"/>
        <end position="722"/>
    </location>
</feature>
<dbReference type="Pfam" id="PF00172">
    <property type="entry name" value="Zn_clus"/>
    <property type="match status" value="1"/>
</dbReference>
<name>A0A0G2I6M3_9EURO</name>
<feature type="compositionally biased region" description="Polar residues" evidence="6">
    <location>
        <begin position="690"/>
        <end position="705"/>
    </location>
</feature>
<dbReference type="SUPFAM" id="SSF57701">
    <property type="entry name" value="Zn2/Cys6 DNA-binding domain"/>
    <property type="match status" value="1"/>
</dbReference>
<proteinExistence type="predicted"/>
<dbReference type="InterPro" id="IPR021858">
    <property type="entry name" value="Fun_TF"/>
</dbReference>
<dbReference type="InterPro" id="IPR001138">
    <property type="entry name" value="Zn2Cys6_DnaBD"/>
</dbReference>
<evidence type="ECO:0000256" key="3">
    <source>
        <dbReference type="ARBA" id="ARBA00023125"/>
    </source>
</evidence>
<evidence type="ECO:0000313" key="9">
    <source>
        <dbReference type="Proteomes" id="UP000034164"/>
    </source>
</evidence>
<dbReference type="Gene3D" id="4.10.240.10">
    <property type="entry name" value="Zn(2)-C6 fungal-type DNA-binding domain"/>
    <property type="match status" value="1"/>
</dbReference>
<feature type="compositionally biased region" description="Polar residues" evidence="6">
    <location>
        <begin position="198"/>
        <end position="213"/>
    </location>
</feature>
<evidence type="ECO:0000313" key="8">
    <source>
        <dbReference type="EMBL" id="KKZ66282.1"/>
    </source>
</evidence>
<evidence type="ECO:0000256" key="1">
    <source>
        <dbReference type="ARBA" id="ARBA00004123"/>
    </source>
</evidence>
<dbReference type="PANTHER" id="PTHR37534:SF10">
    <property type="entry name" value="ZN(II)2CYS6 TRANSCRIPTION FACTOR (EUROFUNG)"/>
    <property type="match status" value="1"/>
</dbReference>
<dbReference type="GO" id="GO:0000981">
    <property type="term" value="F:DNA-binding transcription factor activity, RNA polymerase II-specific"/>
    <property type="evidence" value="ECO:0007669"/>
    <property type="project" value="InterPro"/>
</dbReference>
<feature type="region of interest" description="Disordered" evidence="6">
    <location>
        <begin position="1"/>
        <end position="78"/>
    </location>
</feature>
<dbReference type="InterPro" id="IPR036864">
    <property type="entry name" value="Zn2-C6_fun-type_DNA-bd_sf"/>
</dbReference>
<dbReference type="SMART" id="SM00066">
    <property type="entry name" value="GAL4"/>
    <property type="match status" value="1"/>
</dbReference>
<accession>A0A0G2I6M3</accession>
<keyword evidence="4" id="KW-0804">Transcription</keyword>
<dbReference type="Pfam" id="PF11951">
    <property type="entry name" value="Fungal_trans_2"/>
    <property type="match status" value="1"/>
</dbReference>
<comment type="subcellular location">
    <subcellularLocation>
        <location evidence="1">Nucleus</location>
    </subcellularLocation>
</comment>
<evidence type="ECO:0000256" key="5">
    <source>
        <dbReference type="ARBA" id="ARBA00023242"/>
    </source>
</evidence>
<dbReference type="AlphaFoldDB" id="A0A0G2I6M3"/>
<dbReference type="GO" id="GO:0008270">
    <property type="term" value="F:zinc ion binding"/>
    <property type="evidence" value="ECO:0007669"/>
    <property type="project" value="InterPro"/>
</dbReference>
<evidence type="ECO:0000256" key="2">
    <source>
        <dbReference type="ARBA" id="ARBA00023015"/>
    </source>
</evidence>
<keyword evidence="5" id="KW-0539">Nucleus</keyword>
<evidence type="ECO:0000259" key="7">
    <source>
        <dbReference type="PROSITE" id="PS50048"/>
    </source>
</evidence>
<sequence>MSSYFPPDGPGEGYNAPPTHDAAQFAAHPDSLGTPQYPDANAFWHYPHQPHMPHPQGHHSHFQMASVQNDQRKHKRTRSGCFTCRSRRVKCDETHPICDRCSKGKRECVYPPPPVRRTGSRANLGAAEKHPTIPESESSDENNSRDAGIMKKGTAEQNEATNEDHSHRQSPPVSRPKATISRRQSAQSLARRKGRPPSETSSNIHESSNSPMSDMTAAISEAQSPSGNTEPAVLEPPLKAISDLPGASKLKYDIQFFLAHHRHYITFRHYFMRQDAKAFINNDLLLCAVQYEPLLYAVVGFSAYLYSIRHPHGKLYTFLKYYNKSVTGLLKSLSTSNVHHDAMMLTILQLATFEEYLGDWVSVTDHHQAAHRMLTELYTPEKINENEFRRHIFLWYARFDVVSGLLAGNEAILGREWYITCELFAAEDEASSPGNLNKQLYTWGIRNRRVAMDMASLIAKTSRGLITIEEFARQNQDITASLDKIQGAWNSLINPEHLIMSYPDKVPLGPNDIVDPYIPGRIHDESFWDVNNCLLDMIGTRMMHKYQTGLLLQQLDLAGLQAEALELCSLVETMERWPNKQKDSILQVQSPFALATLFLPSDEKHTMWCRRKLAKVEQLGYIYPSTFRSKMADLWQLPELNHWWLPNEEGYPRLVREIREWTSERELKPRDTFREDLRDLKTMFWRMTMDDTSSPGSSASNTLTPPTAGVLYPEYSPSEPTP</sequence>
<dbReference type="CDD" id="cd00067">
    <property type="entry name" value="GAL4"/>
    <property type="match status" value="1"/>
</dbReference>
<dbReference type="PROSITE" id="PS00463">
    <property type="entry name" value="ZN2_CY6_FUNGAL_1"/>
    <property type="match status" value="1"/>
</dbReference>
<dbReference type="GO" id="GO:0005634">
    <property type="term" value="C:nucleus"/>
    <property type="evidence" value="ECO:0007669"/>
    <property type="project" value="UniProtKB-SubCell"/>
</dbReference>
<evidence type="ECO:0000256" key="4">
    <source>
        <dbReference type="ARBA" id="ARBA00023163"/>
    </source>
</evidence>
<dbReference type="Proteomes" id="UP000034164">
    <property type="component" value="Unassembled WGS sequence"/>
</dbReference>
<dbReference type="VEuPathDB" id="FungiDB:EMCG_07992"/>
<comment type="caution">
    <text evidence="8">The sequence shown here is derived from an EMBL/GenBank/DDBJ whole genome shotgun (WGS) entry which is preliminary data.</text>
</comment>
<reference evidence="9" key="1">
    <citation type="journal article" date="2015" name="PLoS Genet.">
        <title>The dynamic genome and transcriptome of the human fungal pathogen Blastomyces and close relative Emmonsia.</title>
        <authorList>
            <person name="Munoz J.F."/>
            <person name="Gauthier G.M."/>
            <person name="Desjardins C.A."/>
            <person name="Gallo J.E."/>
            <person name="Holder J."/>
            <person name="Sullivan T.D."/>
            <person name="Marty A.J."/>
            <person name="Carmen J.C."/>
            <person name="Chen Z."/>
            <person name="Ding L."/>
            <person name="Gujja S."/>
            <person name="Magrini V."/>
            <person name="Misas E."/>
            <person name="Mitreva M."/>
            <person name="Priest M."/>
            <person name="Saif S."/>
            <person name="Whiston E.A."/>
            <person name="Young S."/>
            <person name="Zeng Q."/>
            <person name="Goldman W.E."/>
            <person name="Mardis E.R."/>
            <person name="Taylor J.W."/>
            <person name="McEwen J.G."/>
            <person name="Clay O.K."/>
            <person name="Klein B.S."/>
            <person name="Cuomo C.A."/>
        </authorList>
    </citation>
    <scope>NUCLEOTIDE SEQUENCE [LARGE SCALE GENOMIC DNA]</scope>
    <source>
        <strain evidence="9">UAMH 3008</strain>
    </source>
</reference>
<feature type="domain" description="Zn(2)-C6 fungal-type" evidence="7">
    <location>
        <begin position="80"/>
        <end position="110"/>
    </location>
</feature>
<keyword evidence="2" id="KW-0805">Transcription regulation</keyword>
<dbReference type="GO" id="GO:0000976">
    <property type="term" value="F:transcription cis-regulatory region binding"/>
    <property type="evidence" value="ECO:0007669"/>
    <property type="project" value="TreeGrafter"/>
</dbReference>
<evidence type="ECO:0000256" key="6">
    <source>
        <dbReference type="SAM" id="MobiDB-lite"/>
    </source>
</evidence>
<dbReference type="OrthoDB" id="5278208at2759"/>
<keyword evidence="3" id="KW-0238">DNA-binding</keyword>
<protein>
    <recommendedName>
        <fullName evidence="7">Zn(2)-C6 fungal-type domain-containing protein</fullName>
    </recommendedName>
</protein>
<dbReference type="PANTHER" id="PTHR37534">
    <property type="entry name" value="TRANSCRIPTIONAL ACTIVATOR PROTEIN UGA3"/>
    <property type="match status" value="1"/>
</dbReference>